<gene>
    <name evidence="2" type="ORF">MGAL_10B018666</name>
</gene>
<feature type="transmembrane region" description="Helical" evidence="1">
    <location>
        <begin position="12"/>
        <end position="37"/>
    </location>
</feature>
<dbReference type="Proteomes" id="UP000596742">
    <property type="component" value="Unassembled WGS sequence"/>
</dbReference>
<organism evidence="2 3">
    <name type="scientific">Mytilus galloprovincialis</name>
    <name type="common">Mediterranean mussel</name>
    <dbReference type="NCBI Taxonomy" id="29158"/>
    <lineage>
        <taxon>Eukaryota</taxon>
        <taxon>Metazoa</taxon>
        <taxon>Spiralia</taxon>
        <taxon>Lophotrochozoa</taxon>
        <taxon>Mollusca</taxon>
        <taxon>Bivalvia</taxon>
        <taxon>Autobranchia</taxon>
        <taxon>Pteriomorphia</taxon>
        <taxon>Mytilida</taxon>
        <taxon>Mytiloidea</taxon>
        <taxon>Mytilidae</taxon>
        <taxon>Mytilinae</taxon>
        <taxon>Mytilus</taxon>
    </lineage>
</organism>
<evidence type="ECO:0000313" key="3">
    <source>
        <dbReference type="Proteomes" id="UP000596742"/>
    </source>
</evidence>
<keyword evidence="1" id="KW-1133">Transmembrane helix</keyword>
<accession>A0A8B6ELU6</accession>
<dbReference type="AlphaFoldDB" id="A0A8B6ELU6"/>
<feature type="transmembrane region" description="Helical" evidence="1">
    <location>
        <begin position="69"/>
        <end position="92"/>
    </location>
</feature>
<keyword evidence="1" id="KW-0812">Transmembrane</keyword>
<reference evidence="2" key="1">
    <citation type="submission" date="2018-11" db="EMBL/GenBank/DDBJ databases">
        <authorList>
            <person name="Alioto T."/>
            <person name="Alioto T."/>
        </authorList>
    </citation>
    <scope>NUCLEOTIDE SEQUENCE</scope>
</reference>
<evidence type="ECO:0000256" key="1">
    <source>
        <dbReference type="SAM" id="Phobius"/>
    </source>
</evidence>
<dbReference type="EMBL" id="UYJE01005314">
    <property type="protein sequence ID" value="VDI36253.1"/>
    <property type="molecule type" value="Genomic_DNA"/>
</dbReference>
<sequence>MVKVERGRITISANIILTALVITRGFSFGLIMMSLYIKYGDDILDDDVIKIADLENAASMPLGTAVKSIVFSFIGVFVLELITGVCGMLGVLRHSKTMLSIVSSDYYRDKIEKIN</sequence>
<proteinExistence type="predicted"/>
<keyword evidence="3" id="KW-1185">Reference proteome</keyword>
<keyword evidence="1" id="KW-0472">Membrane</keyword>
<comment type="caution">
    <text evidence="2">The sequence shown here is derived from an EMBL/GenBank/DDBJ whole genome shotgun (WGS) entry which is preliminary data.</text>
</comment>
<protein>
    <submittedName>
        <fullName evidence="2">Uncharacterized protein</fullName>
    </submittedName>
</protein>
<evidence type="ECO:0000313" key="2">
    <source>
        <dbReference type="EMBL" id="VDI36253.1"/>
    </source>
</evidence>
<name>A0A8B6ELU6_MYTGA</name>
<dbReference type="OrthoDB" id="6151006at2759"/>